<gene>
    <name evidence="2" type="ORF">U6N30_15205</name>
</gene>
<sequence length="86" mass="9360">MEDRREGVVRLSDGRTLAYAEWGDPDGWPVLGCHGSPSSRLERHVEDPDAYRRWGSGSSFRTGPGSVSRTRTPAAGSWTGPTTSAR</sequence>
<feature type="compositionally biased region" description="Polar residues" evidence="1">
    <location>
        <begin position="56"/>
        <end position="71"/>
    </location>
</feature>
<dbReference type="EMBL" id="CP141261">
    <property type="protein sequence ID" value="WRL67383.1"/>
    <property type="molecule type" value="Genomic_DNA"/>
</dbReference>
<dbReference type="InterPro" id="IPR029058">
    <property type="entry name" value="AB_hydrolase_fold"/>
</dbReference>
<evidence type="ECO:0000256" key="1">
    <source>
        <dbReference type="SAM" id="MobiDB-lite"/>
    </source>
</evidence>
<feature type="region of interest" description="Disordered" evidence="1">
    <location>
        <begin position="51"/>
        <end position="86"/>
    </location>
</feature>
<accession>A0ABZ1BBC4</accession>
<evidence type="ECO:0000313" key="2">
    <source>
        <dbReference type="EMBL" id="WRL67383.1"/>
    </source>
</evidence>
<dbReference type="Gene3D" id="3.40.50.1820">
    <property type="entry name" value="alpha/beta hydrolase"/>
    <property type="match status" value="1"/>
</dbReference>
<dbReference type="SUPFAM" id="SSF53474">
    <property type="entry name" value="alpha/beta-Hydrolases"/>
    <property type="match status" value="1"/>
</dbReference>
<name>A0ABZ1BBC4_9ACTN</name>
<reference evidence="2 3" key="1">
    <citation type="submission" date="2023-12" db="EMBL/GenBank/DDBJ databases">
        <title>Blastococcus brunescens sp. nov., an actonobacterium isolated from sandstone collected in sahara desert.</title>
        <authorList>
            <person name="Gtari M."/>
            <person name="Ghodhbane F."/>
        </authorList>
    </citation>
    <scope>NUCLEOTIDE SEQUENCE [LARGE SCALE GENOMIC DNA]</scope>
    <source>
        <strain evidence="2 3">BMG 8361</strain>
    </source>
</reference>
<protein>
    <submittedName>
        <fullName evidence="2">Uncharacterized protein</fullName>
    </submittedName>
</protein>
<dbReference type="RefSeq" id="WP_324278690.1">
    <property type="nucleotide sequence ID" value="NZ_CP141261.1"/>
</dbReference>
<organism evidence="2 3">
    <name type="scientific">Blastococcus brunescens</name>
    <dbReference type="NCBI Taxonomy" id="1564165"/>
    <lineage>
        <taxon>Bacteria</taxon>
        <taxon>Bacillati</taxon>
        <taxon>Actinomycetota</taxon>
        <taxon>Actinomycetes</taxon>
        <taxon>Geodermatophilales</taxon>
        <taxon>Geodermatophilaceae</taxon>
        <taxon>Blastococcus</taxon>
    </lineage>
</organism>
<keyword evidence="3" id="KW-1185">Reference proteome</keyword>
<evidence type="ECO:0000313" key="3">
    <source>
        <dbReference type="Proteomes" id="UP001324287"/>
    </source>
</evidence>
<proteinExistence type="predicted"/>
<dbReference type="Proteomes" id="UP001324287">
    <property type="component" value="Chromosome"/>
</dbReference>